<evidence type="ECO:0000313" key="2">
    <source>
        <dbReference type="EMBL" id="KZP24855.1"/>
    </source>
</evidence>
<sequence>MSDFSQSDCDNHEQSIPLAQRLPSTSSNLENDTQPHSPRPPAHQVLSEDGATEKYFAPSSTSEETVSCGDEDGGNDKSTGSGDGIKVSNLIASPGIHRKDIKAAQTAKVANFLPSAPTTAIVIPPRTPLLGRFIRLFQSIKAKANKPFMQPGPRYRDSCDIPAPEHMVPPINSVRLRPHPEPPTRMRTHISNTKYFKPSAHAANMQLQYLEGYGSANLTLGSI</sequence>
<name>A0A166NC28_9AGAM</name>
<feature type="region of interest" description="Disordered" evidence="1">
    <location>
        <begin position="1"/>
        <end position="86"/>
    </location>
</feature>
<proteinExistence type="predicted"/>
<evidence type="ECO:0000256" key="1">
    <source>
        <dbReference type="SAM" id="MobiDB-lite"/>
    </source>
</evidence>
<dbReference type="AlphaFoldDB" id="A0A166NC28"/>
<gene>
    <name evidence="2" type="ORF">FIBSPDRAFT_929714</name>
</gene>
<dbReference type="EMBL" id="KV417524">
    <property type="protein sequence ID" value="KZP24855.1"/>
    <property type="molecule type" value="Genomic_DNA"/>
</dbReference>
<protein>
    <submittedName>
        <fullName evidence="2">Uncharacterized protein</fullName>
    </submittedName>
</protein>
<organism evidence="2 3">
    <name type="scientific">Athelia psychrophila</name>
    <dbReference type="NCBI Taxonomy" id="1759441"/>
    <lineage>
        <taxon>Eukaryota</taxon>
        <taxon>Fungi</taxon>
        <taxon>Dikarya</taxon>
        <taxon>Basidiomycota</taxon>
        <taxon>Agaricomycotina</taxon>
        <taxon>Agaricomycetes</taxon>
        <taxon>Agaricomycetidae</taxon>
        <taxon>Atheliales</taxon>
        <taxon>Atheliaceae</taxon>
        <taxon>Athelia</taxon>
    </lineage>
</organism>
<accession>A0A166NC28</accession>
<reference evidence="2 3" key="1">
    <citation type="journal article" date="2016" name="Mol. Biol. Evol.">
        <title>Comparative Genomics of Early-Diverging Mushroom-Forming Fungi Provides Insights into the Origins of Lignocellulose Decay Capabilities.</title>
        <authorList>
            <person name="Nagy L.G."/>
            <person name="Riley R."/>
            <person name="Tritt A."/>
            <person name="Adam C."/>
            <person name="Daum C."/>
            <person name="Floudas D."/>
            <person name="Sun H."/>
            <person name="Yadav J.S."/>
            <person name="Pangilinan J."/>
            <person name="Larsson K.H."/>
            <person name="Matsuura K."/>
            <person name="Barry K."/>
            <person name="Labutti K."/>
            <person name="Kuo R."/>
            <person name="Ohm R.A."/>
            <person name="Bhattacharya S.S."/>
            <person name="Shirouzu T."/>
            <person name="Yoshinaga Y."/>
            <person name="Martin F.M."/>
            <person name="Grigoriev I.V."/>
            <person name="Hibbett D.S."/>
        </authorList>
    </citation>
    <scope>NUCLEOTIDE SEQUENCE [LARGE SCALE GENOMIC DNA]</scope>
    <source>
        <strain evidence="2 3">CBS 109695</strain>
    </source>
</reference>
<keyword evidence="3" id="KW-1185">Reference proteome</keyword>
<dbReference type="Proteomes" id="UP000076532">
    <property type="component" value="Unassembled WGS sequence"/>
</dbReference>
<evidence type="ECO:0000313" key="3">
    <source>
        <dbReference type="Proteomes" id="UP000076532"/>
    </source>
</evidence>
<feature type="compositionally biased region" description="Polar residues" evidence="1">
    <location>
        <begin position="22"/>
        <end position="36"/>
    </location>
</feature>